<keyword evidence="4" id="KW-0560">Oxidoreductase</keyword>
<proteinExistence type="predicted"/>
<dbReference type="PANTHER" id="PTHR43809:SF1">
    <property type="entry name" value="NITRITE REDUCTASE (NADH) LARGE SUBUNIT"/>
    <property type="match status" value="1"/>
</dbReference>
<dbReference type="Gene3D" id="2.102.10.10">
    <property type="entry name" value="Rieske [2Fe-2S] iron-sulphur domain"/>
    <property type="match status" value="1"/>
</dbReference>
<dbReference type="InterPro" id="IPR017941">
    <property type="entry name" value="Rieske_2Fe-2S"/>
</dbReference>
<feature type="domain" description="Rieske" evidence="8">
    <location>
        <begin position="11"/>
        <end position="113"/>
    </location>
</feature>
<evidence type="ECO:0000256" key="2">
    <source>
        <dbReference type="ARBA" id="ARBA00022714"/>
    </source>
</evidence>
<evidence type="ECO:0000256" key="7">
    <source>
        <dbReference type="ARBA" id="ARBA00023063"/>
    </source>
</evidence>
<protein>
    <submittedName>
        <fullName evidence="9">Nitrite reductase (NADH) small subunit</fullName>
    </submittedName>
</protein>
<gene>
    <name evidence="9" type="ORF">CLV98_101797</name>
</gene>
<dbReference type="EMBL" id="QGDT01000001">
    <property type="protein sequence ID" value="PWJ60612.1"/>
    <property type="molecule type" value="Genomic_DNA"/>
</dbReference>
<dbReference type="SUPFAM" id="SSF50022">
    <property type="entry name" value="ISP domain"/>
    <property type="match status" value="1"/>
</dbReference>
<keyword evidence="5" id="KW-0408">Iron</keyword>
<dbReference type="InterPro" id="IPR012748">
    <property type="entry name" value="Rieske-like_NirD"/>
</dbReference>
<evidence type="ECO:0000256" key="5">
    <source>
        <dbReference type="ARBA" id="ARBA00023004"/>
    </source>
</evidence>
<dbReference type="GO" id="GO:0051537">
    <property type="term" value="F:2 iron, 2 sulfur cluster binding"/>
    <property type="evidence" value="ECO:0007669"/>
    <property type="project" value="UniProtKB-KW"/>
</dbReference>
<evidence type="ECO:0000259" key="8">
    <source>
        <dbReference type="PROSITE" id="PS51296"/>
    </source>
</evidence>
<keyword evidence="7" id="KW-0534">Nitrate assimilation</keyword>
<dbReference type="PROSITE" id="PS51300">
    <property type="entry name" value="NIRD"/>
    <property type="match status" value="1"/>
</dbReference>
<evidence type="ECO:0000256" key="4">
    <source>
        <dbReference type="ARBA" id="ARBA00023002"/>
    </source>
</evidence>
<keyword evidence="3" id="KW-0479">Metal-binding</keyword>
<dbReference type="InterPro" id="IPR036922">
    <property type="entry name" value="Rieske_2Fe-2S_sf"/>
</dbReference>
<dbReference type="GO" id="GO:0042128">
    <property type="term" value="P:nitrate assimilation"/>
    <property type="evidence" value="ECO:0007669"/>
    <property type="project" value="UniProtKB-KW"/>
</dbReference>
<comment type="caution">
    <text evidence="9">The sequence shown here is derived from an EMBL/GenBank/DDBJ whole genome shotgun (WGS) entry which is preliminary data.</text>
</comment>
<dbReference type="Pfam" id="PF13806">
    <property type="entry name" value="Rieske_2"/>
    <property type="match status" value="1"/>
</dbReference>
<organism evidence="9 10">
    <name type="scientific">Dyadobacter jejuensis</name>
    <dbReference type="NCBI Taxonomy" id="1082580"/>
    <lineage>
        <taxon>Bacteria</taxon>
        <taxon>Pseudomonadati</taxon>
        <taxon>Bacteroidota</taxon>
        <taxon>Cytophagia</taxon>
        <taxon>Cytophagales</taxon>
        <taxon>Spirosomataceae</taxon>
        <taxon>Dyadobacter</taxon>
    </lineage>
</organism>
<sequence>MNHVSNEPINWHLACTVEDVPAEGGACAYIQGRQIAIFNLARRGEWYATDNQCPHRQQMALARGMTGCENEEPKVACPFHKKTFSLRTGQGLNDENCRIDTFPVHIREDKVYIGL</sequence>
<name>A0A316ASR7_9BACT</name>
<dbReference type="PANTHER" id="PTHR43809">
    <property type="entry name" value="NITRITE REDUCTASE (NADH) LARGE SUBUNIT"/>
    <property type="match status" value="1"/>
</dbReference>
<dbReference type="NCBIfam" id="TIGR02378">
    <property type="entry name" value="nirD_assim_sml"/>
    <property type="match status" value="1"/>
</dbReference>
<dbReference type="CDD" id="cd03529">
    <property type="entry name" value="Rieske_NirD"/>
    <property type="match status" value="1"/>
</dbReference>
<evidence type="ECO:0000313" key="10">
    <source>
        <dbReference type="Proteomes" id="UP000245880"/>
    </source>
</evidence>
<accession>A0A316ASR7</accession>
<dbReference type="PROSITE" id="PS51296">
    <property type="entry name" value="RIESKE"/>
    <property type="match status" value="1"/>
</dbReference>
<keyword evidence="6" id="KW-0411">Iron-sulfur</keyword>
<keyword evidence="1" id="KW-0349">Heme</keyword>
<evidence type="ECO:0000256" key="1">
    <source>
        <dbReference type="ARBA" id="ARBA00022617"/>
    </source>
</evidence>
<dbReference type="RefSeq" id="WP_109672914.1">
    <property type="nucleotide sequence ID" value="NZ_QGDT01000001.1"/>
</dbReference>
<dbReference type="OrthoDB" id="516687at2"/>
<dbReference type="GO" id="GO:0046872">
    <property type="term" value="F:metal ion binding"/>
    <property type="evidence" value="ECO:0007669"/>
    <property type="project" value="UniProtKB-KW"/>
</dbReference>
<reference evidence="9 10" key="1">
    <citation type="submission" date="2018-03" db="EMBL/GenBank/DDBJ databases">
        <title>Genomic Encyclopedia of Archaeal and Bacterial Type Strains, Phase II (KMG-II): from individual species to whole genera.</title>
        <authorList>
            <person name="Goeker M."/>
        </authorList>
    </citation>
    <scope>NUCLEOTIDE SEQUENCE [LARGE SCALE GENOMIC DNA]</scope>
    <source>
        <strain evidence="9 10">DSM 100346</strain>
    </source>
</reference>
<keyword evidence="2" id="KW-0001">2Fe-2S</keyword>
<keyword evidence="10" id="KW-1185">Reference proteome</keyword>
<dbReference type="AlphaFoldDB" id="A0A316ASR7"/>
<evidence type="ECO:0000313" key="9">
    <source>
        <dbReference type="EMBL" id="PWJ60612.1"/>
    </source>
</evidence>
<evidence type="ECO:0000256" key="6">
    <source>
        <dbReference type="ARBA" id="ARBA00023014"/>
    </source>
</evidence>
<dbReference type="Proteomes" id="UP000245880">
    <property type="component" value="Unassembled WGS sequence"/>
</dbReference>
<dbReference type="InterPro" id="IPR052034">
    <property type="entry name" value="NasD-like"/>
</dbReference>
<evidence type="ECO:0000256" key="3">
    <source>
        <dbReference type="ARBA" id="ARBA00022723"/>
    </source>
</evidence>
<dbReference type="GO" id="GO:0008942">
    <property type="term" value="F:nitrite reductase [NAD(P)H] activity"/>
    <property type="evidence" value="ECO:0007669"/>
    <property type="project" value="InterPro"/>
</dbReference>